<proteinExistence type="predicted"/>
<dbReference type="KEGG" id="gem:GM21_2752"/>
<dbReference type="eggNOG" id="ENOG502Z835">
    <property type="taxonomic scope" value="Bacteria"/>
</dbReference>
<dbReference type="STRING" id="443144.GM21_2752"/>
<dbReference type="OrthoDB" id="5517891at2"/>
<name>C6E1E0_GEOSM</name>
<organism evidence="1">
    <name type="scientific">Geobacter sp. (strain M21)</name>
    <dbReference type="NCBI Taxonomy" id="443144"/>
    <lineage>
        <taxon>Bacteria</taxon>
        <taxon>Pseudomonadati</taxon>
        <taxon>Thermodesulfobacteriota</taxon>
        <taxon>Desulfuromonadia</taxon>
        <taxon>Geobacterales</taxon>
        <taxon>Geobacteraceae</taxon>
        <taxon>Geobacter</taxon>
    </lineage>
</organism>
<accession>C6E1E0</accession>
<protein>
    <recommendedName>
        <fullName evidence="2">DUF2589 domain-containing protein</fullName>
    </recommendedName>
</protein>
<sequence length="288" mass="29959">METNPARELSSINFESMLGGPLIAVVNAQAKAAMSSINFIKAVGFKPGNSQDPQSPDTGEPIYVTFKYPKEVAPYQPAVEGSVTAINVSAGGSGFTDGAAVSVTISGGGATESAEATAEIVGGAVKKITLTKGGKGYTSAPSVSISGGSGFSATASIVEAKAAQPAQFAEMKLEVPILTMLPIPFIRIEETTIDFNAKINSVEESKTDSTLKIDASLDATVKYPPLFSIASVNLKVSTSYQKNTQSGSKVDRTYSMAVHIRAVQDEMPAGMEKILGILEDAIKSQPVK</sequence>
<dbReference type="Pfam" id="PF11655">
    <property type="entry name" value="DUF2589"/>
    <property type="match status" value="2"/>
</dbReference>
<dbReference type="EMBL" id="CP001661">
    <property type="protein sequence ID" value="ACT18788.1"/>
    <property type="molecule type" value="Genomic_DNA"/>
</dbReference>
<evidence type="ECO:0008006" key="2">
    <source>
        <dbReference type="Google" id="ProtNLM"/>
    </source>
</evidence>
<dbReference type="HOGENOM" id="CLU_084169_2_0_7"/>
<evidence type="ECO:0000313" key="1">
    <source>
        <dbReference type="EMBL" id="ACT18788.1"/>
    </source>
</evidence>
<reference evidence="1" key="1">
    <citation type="submission" date="2009-07" db="EMBL/GenBank/DDBJ databases">
        <title>Complete sequence of Geobacter sp. M21.</title>
        <authorList>
            <consortium name="US DOE Joint Genome Institute"/>
            <person name="Lucas S."/>
            <person name="Copeland A."/>
            <person name="Lapidus A."/>
            <person name="Glavina del Rio T."/>
            <person name="Dalin E."/>
            <person name="Tice H."/>
            <person name="Bruce D."/>
            <person name="Goodwin L."/>
            <person name="Pitluck S."/>
            <person name="Saunders E."/>
            <person name="Brettin T."/>
            <person name="Detter J.C."/>
            <person name="Han C."/>
            <person name="Larimer F."/>
            <person name="Land M."/>
            <person name="Hauser L."/>
            <person name="Kyrpides N."/>
            <person name="Ovchinnikova G."/>
            <person name="Lovley D."/>
        </authorList>
    </citation>
    <scope>NUCLEOTIDE SEQUENCE [LARGE SCALE GENOMIC DNA]</scope>
    <source>
        <strain evidence="1">M21</strain>
    </source>
</reference>
<gene>
    <name evidence="1" type="ordered locus">GM21_2752</name>
</gene>
<dbReference type="AlphaFoldDB" id="C6E1E0"/>
<dbReference type="InterPro" id="IPR024510">
    <property type="entry name" value="DUF2589"/>
</dbReference>